<accession>A0A932CPH9</accession>
<dbReference type="AlphaFoldDB" id="A0A932CPH9"/>
<dbReference type="Proteomes" id="UP000769766">
    <property type="component" value="Unassembled WGS sequence"/>
</dbReference>
<name>A0A932CPH9_UNCTE</name>
<reference evidence="1" key="1">
    <citation type="submission" date="2020-07" db="EMBL/GenBank/DDBJ databases">
        <title>Huge and variable diversity of episymbiotic CPR bacteria and DPANN archaea in groundwater ecosystems.</title>
        <authorList>
            <person name="He C.Y."/>
            <person name="Keren R."/>
            <person name="Whittaker M."/>
            <person name="Farag I.F."/>
            <person name="Doudna J."/>
            <person name="Cate J.H.D."/>
            <person name="Banfield J.F."/>
        </authorList>
    </citation>
    <scope>NUCLEOTIDE SEQUENCE</scope>
    <source>
        <strain evidence="1">NC_groundwater_672_Ag_B-0.1um_62_36</strain>
    </source>
</reference>
<evidence type="ECO:0000313" key="2">
    <source>
        <dbReference type="Proteomes" id="UP000769766"/>
    </source>
</evidence>
<dbReference type="Pfam" id="PF06980">
    <property type="entry name" value="DUF1302"/>
    <property type="match status" value="1"/>
</dbReference>
<protein>
    <submittedName>
        <fullName evidence="1">Uncharacterized protein</fullName>
    </submittedName>
</protein>
<organism evidence="1 2">
    <name type="scientific">Tectimicrobiota bacterium</name>
    <dbReference type="NCBI Taxonomy" id="2528274"/>
    <lineage>
        <taxon>Bacteria</taxon>
        <taxon>Pseudomonadati</taxon>
        <taxon>Nitrospinota/Tectimicrobiota group</taxon>
        <taxon>Candidatus Tectimicrobiota</taxon>
    </lineage>
</organism>
<evidence type="ECO:0000313" key="1">
    <source>
        <dbReference type="EMBL" id="MBI2876931.1"/>
    </source>
</evidence>
<dbReference type="EMBL" id="JACPRF010000263">
    <property type="protein sequence ID" value="MBI2876931.1"/>
    <property type="molecule type" value="Genomic_DNA"/>
</dbReference>
<comment type="caution">
    <text evidence="1">The sequence shown here is derived from an EMBL/GenBank/DDBJ whole genome shotgun (WGS) entry which is preliminary data.</text>
</comment>
<gene>
    <name evidence="1" type="ORF">HYY20_08620</name>
</gene>
<proteinExistence type="predicted"/>
<sequence>MMKRTATIGLITLILSILLYPTASSAKMEFTLGEGGPRLLIEGHLYNQSLLRSKDFKVDKSLSLVSSRFVPQLELTLENLLTNFGPIDKVDFHTEIRPIYEGIYDMRDGAWGDDSAEFTAPFGHFENRGRASRRAGNFRFMDFSPFRGLGIPTSDIPFDRLHGYKQSSTRNELRWERTAAFDDWPFRELYFDVTAGKHWLRLGKQQIVWGKADNFRLQDIPNPVDFGIHSFLESWEDIRIPQWYINYQYQFGPRGPFENMALQLIANLDDFDPIGIGQVGQPWATALSYEGGRVGTAFYNYTKALRNDQIRANRTGTAPRLLNLFTSDFTRGIFNYGCADPTRCVQRFSRLGGSQILERAHTRRAFSLKNLEWGTNLEFLIKGWRFAFTYFNGFQDIPVDHVITAWSARNPDPITGVPWGGVIEWVYPKKSTFGLAMDYFEPYTSTVWRIESAYTPNKLLENWNHQDMNSEHNVFEWVIGIDRPTVGGPLFKWINPSRQVFVTGQIFGSHIFNHEGGKRTGVAADQNTFMFTFALSTNYFHDRLNPSWFIAWSPNYRATTSGGAIEYLVTDHWSAKVGFNVIAGHHKRHYEGVASGFIPGHAALGLPNLGDSPSPNRPNFSVPYRDLQEVSIGVAREGFGDYLSRQNDEVFFRLGYRF</sequence>
<dbReference type="InterPro" id="IPR010727">
    <property type="entry name" value="DUF1302"/>
</dbReference>